<keyword evidence="1" id="KW-0472">Membrane</keyword>
<feature type="transmembrane region" description="Helical" evidence="1">
    <location>
        <begin position="7"/>
        <end position="27"/>
    </location>
</feature>
<dbReference type="Gene3D" id="3.40.50.1110">
    <property type="entry name" value="SGNH hydrolase"/>
    <property type="match status" value="1"/>
</dbReference>
<dbReference type="CDD" id="cd00229">
    <property type="entry name" value="SGNH_hydrolase"/>
    <property type="match status" value="1"/>
</dbReference>
<protein>
    <recommendedName>
        <fullName evidence="4">SGNH hydrolase-type esterase domain-containing protein</fullName>
    </recommendedName>
</protein>
<evidence type="ECO:0000313" key="2">
    <source>
        <dbReference type="EMBL" id="OGE41251.1"/>
    </source>
</evidence>
<proteinExistence type="predicted"/>
<dbReference type="EMBL" id="MFDD01000002">
    <property type="protein sequence ID" value="OGE41251.1"/>
    <property type="molecule type" value="Genomic_DNA"/>
</dbReference>
<dbReference type="AlphaFoldDB" id="A0A1F5KKV2"/>
<evidence type="ECO:0000313" key="3">
    <source>
        <dbReference type="Proteomes" id="UP000177328"/>
    </source>
</evidence>
<accession>A0A1F5KKV2</accession>
<organism evidence="2 3">
    <name type="scientific">Candidatus Daviesbacteria bacterium RIFCSPHIGHO2_02_FULL_43_12</name>
    <dbReference type="NCBI Taxonomy" id="1797776"/>
    <lineage>
        <taxon>Bacteria</taxon>
        <taxon>Candidatus Daviesiibacteriota</taxon>
    </lineage>
</organism>
<keyword evidence="1" id="KW-0812">Transmembrane</keyword>
<name>A0A1F5KKV2_9BACT</name>
<evidence type="ECO:0008006" key="4">
    <source>
        <dbReference type="Google" id="ProtNLM"/>
    </source>
</evidence>
<keyword evidence="1" id="KW-1133">Transmembrane helix</keyword>
<comment type="caution">
    <text evidence="2">The sequence shown here is derived from an EMBL/GenBank/DDBJ whole genome shotgun (WGS) entry which is preliminary data.</text>
</comment>
<dbReference type="Proteomes" id="UP000177328">
    <property type="component" value="Unassembled WGS sequence"/>
</dbReference>
<gene>
    <name evidence="2" type="ORF">A3D25_01855</name>
</gene>
<sequence length="276" mass="31291">MKLFPKIFLPTLLILTVIFLNPVLLFFSKHLLPKPPIYPFNPSEEVKIATVAGKIKYSVDYTIVLVGDSMTERLGNGDELKGYLSLYYPNKTFEILNYGFGATNILSLPDRLTTATFMKREFRPILDIDFDLLLIESFGYNPLSELSLEQGLRKQSEMLDISLNLIDSAQKKARVAFFTTIAPNKDIFSKGIVELSATQRSSWVKERNRYIENHTAYAKTHQLPLIDIYHSSLDLFGNGKSIYIDSQDNLHPSPTGIFFISQQLASGISKLQLLKN</sequence>
<dbReference type="SUPFAM" id="SSF52266">
    <property type="entry name" value="SGNH hydrolase"/>
    <property type="match status" value="1"/>
</dbReference>
<dbReference type="InterPro" id="IPR036514">
    <property type="entry name" value="SGNH_hydro_sf"/>
</dbReference>
<reference evidence="2 3" key="1">
    <citation type="journal article" date="2016" name="Nat. Commun.">
        <title>Thousands of microbial genomes shed light on interconnected biogeochemical processes in an aquifer system.</title>
        <authorList>
            <person name="Anantharaman K."/>
            <person name="Brown C.T."/>
            <person name="Hug L.A."/>
            <person name="Sharon I."/>
            <person name="Castelle C.J."/>
            <person name="Probst A.J."/>
            <person name="Thomas B.C."/>
            <person name="Singh A."/>
            <person name="Wilkins M.J."/>
            <person name="Karaoz U."/>
            <person name="Brodie E.L."/>
            <person name="Williams K.H."/>
            <person name="Hubbard S.S."/>
            <person name="Banfield J.F."/>
        </authorList>
    </citation>
    <scope>NUCLEOTIDE SEQUENCE [LARGE SCALE GENOMIC DNA]</scope>
</reference>
<evidence type="ECO:0000256" key="1">
    <source>
        <dbReference type="SAM" id="Phobius"/>
    </source>
</evidence>